<evidence type="ECO:0000313" key="1">
    <source>
        <dbReference type="EMBL" id="KAB0484537.1"/>
    </source>
</evidence>
<dbReference type="AlphaFoldDB" id="A0A6H9RJB0"/>
<gene>
    <name evidence="1" type="ORF">F7R15_16935</name>
</gene>
<accession>A0A6H9RJB0</accession>
<proteinExistence type="predicted"/>
<sequence length="63" mass="6665">MVSQFPVGASLLAKAVGQSLRVLDVTKPSRAGSLPRDLVLGRMKSPETTKPPEGGFVRCKVEA</sequence>
<evidence type="ECO:0000313" key="2">
    <source>
        <dbReference type="Proteomes" id="UP000460142"/>
    </source>
</evidence>
<organism evidence="1 2">
    <name type="scientific">Pseudomonas reinekei</name>
    <dbReference type="NCBI Taxonomy" id="395598"/>
    <lineage>
        <taxon>Bacteria</taxon>
        <taxon>Pseudomonadati</taxon>
        <taxon>Pseudomonadota</taxon>
        <taxon>Gammaproteobacteria</taxon>
        <taxon>Pseudomonadales</taxon>
        <taxon>Pseudomonadaceae</taxon>
        <taxon>Pseudomonas</taxon>
    </lineage>
</organism>
<dbReference type="EMBL" id="VZPS01000010">
    <property type="protein sequence ID" value="KAB0484537.1"/>
    <property type="molecule type" value="Genomic_DNA"/>
</dbReference>
<dbReference type="OrthoDB" id="7033192at2"/>
<protein>
    <submittedName>
        <fullName evidence="1">Uncharacterized protein</fullName>
    </submittedName>
</protein>
<reference evidence="1 2" key="1">
    <citation type="submission" date="2019-09" db="EMBL/GenBank/DDBJ databases">
        <title>Draft genome sequences of 48 bacterial type strains from the CCUG.</title>
        <authorList>
            <person name="Tunovic T."/>
            <person name="Pineiro-Iglesias B."/>
            <person name="Unosson C."/>
            <person name="Inganas E."/>
            <person name="Ohlen M."/>
            <person name="Cardew S."/>
            <person name="Jensie-Markopoulos S."/>
            <person name="Salva-Serra F."/>
            <person name="Jaen-Luchoro D."/>
            <person name="Karlsson R."/>
            <person name="Svensson-Stadler L."/>
            <person name="Chun J."/>
            <person name="Moore E."/>
        </authorList>
    </citation>
    <scope>NUCLEOTIDE SEQUENCE [LARGE SCALE GENOMIC DNA]</scope>
    <source>
        <strain evidence="1 2">CCUG 53116</strain>
    </source>
</reference>
<name>A0A6H9RJB0_PSERE</name>
<comment type="caution">
    <text evidence="1">The sequence shown here is derived from an EMBL/GenBank/DDBJ whole genome shotgun (WGS) entry which is preliminary data.</text>
</comment>
<dbReference type="Proteomes" id="UP000460142">
    <property type="component" value="Unassembled WGS sequence"/>
</dbReference>